<dbReference type="RefSeq" id="WP_188605112.1">
    <property type="nucleotide sequence ID" value="NZ_BMIC01000001.1"/>
</dbReference>
<accession>A0A8J2TTJ6</accession>
<dbReference type="InterPro" id="IPR038765">
    <property type="entry name" value="Papain-like_cys_pep_sf"/>
</dbReference>
<dbReference type="Proteomes" id="UP000598120">
    <property type="component" value="Unassembled WGS sequence"/>
</dbReference>
<dbReference type="SUPFAM" id="SSF54001">
    <property type="entry name" value="Cysteine proteinases"/>
    <property type="match status" value="1"/>
</dbReference>
<dbReference type="PANTHER" id="PTHR47360:SF1">
    <property type="entry name" value="ENDOPEPTIDASE NLPC-RELATED"/>
    <property type="match status" value="1"/>
</dbReference>
<evidence type="ECO:0000313" key="8">
    <source>
        <dbReference type="Proteomes" id="UP000598120"/>
    </source>
</evidence>
<keyword evidence="5" id="KW-0788">Thiol protease</keyword>
<name>A0A8J2TTJ6_9FLAO</name>
<protein>
    <recommendedName>
        <fullName evidence="6">NlpC/P60 domain-containing protein</fullName>
    </recommendedName>
</protein>
<dbReference type="PANTHER" id="PTHR47360">
    <property type="entry name" value="MUREIN DD-ENDOPEPTIDASE MEPS/MUREIN LD-CARBOXYPEPTIDASE"/>
    <property type="match status" value="1"/>
</dbReference>
<dbReference type="InterPro" id="IPR052062">
    <property type="entry name" value="Murein_DD/LD_carboxypeptidase"/>
</dbReference>
<dbReference type="Pfam" id="PF00877">
    <property type="entry name" value="NLPC_P60"/>
    <property type="match status" value="1"/>
</dbReference>
<keyword evidence="4" id="KW-0378">Hydrolase</keyword>
<gene>
    <name evidence="7" type="ORF">GCM10011531_08750</name>
</gene>
<dbReference type="EMBL" id="BMIC01000001">
    <property type="protein sequence ID" value="GFZ80928.1"/>
    <property type="molecule type" value="Genomic_DNA"/>
</dbReference>
<evidence type="ECO:0000256" key="5">
    <source>
        <dbReference type="ARBA" id="ARBA00022807"/>
    </source>
</evidence>
<evidence type="ECO:0000313" key="7">
    <source>
        <dbReference type="EMBL" id="GFZ80928.1"/>
    </source>
</evidence>
<evidence type="ECO:0000256" key="2">
    <source>
        <dbReference type="ARBA" id="ARBA00022670"/>
    </source>
</evidence>
<comment type="similarity">
    <text evidence="1">Belongs to the peptidase C40 family.</text>
</comment>
<proteinExistence type="inferred from homology"/>
<dbReference type="GO" id="GO:0006508">
    <property type="term" value="P:proteolysis"/>
    <property type="evidence" value="ECO:0007669"/>
    <property type="project" value="UniProtKB-KW"/>
</dbReference>
<evidence type="ECO:0000256" key="3">
    <source>
        <dbReference type="ARBA" id="ARBA00022729"/>
    </source>
</evidence>
<dbReference type="AlphaFoldDB" id="A0A8J2TTJ6"/>
<evidence type="ECO:0000256" key="4">
    <source>
        <dbReference type="ARBA" id="ARBA00022801"/>
    </source>
</evidence>
<evidence type="ECO:0000259" key="6">
    <source>
        <dbReference type="PROSITE" id="PS51935"/>
    </source>
</evidence>
<sequence>MKKLLILICLSVCFYNCKSSKNTKAPTNVNTRPNKTTLPEDNSVKLNTTDFPDVSNTNSNKTETVLAFNIIDYAKQFSGVRYKYGGTTKSGMDCSGLVFESFKAYDILLPRSSRDMATKGVKIKIEDVKEGDLLFFHTNPKKRNTISHVGLVVTSRTGLVEFIHSTTQAGVIVSSLAERYWFTSFVEARRIL</sequence>
<evidence type="ECO:0000256" key="1">
    <source>
        <dbReference type="ARBA" id="ARBA00007074"/>
    </source>
</evidence>
<dbReference type="Gene3D" id="3.90.1720.10">
    <property type="entry name" value="endopeptidase domain like (from Nostoc punctiforme)"/>
    <property type="match status" value="1"/>
</dbReference>
<keyword evidence="2" id="KW-0645">Protease</keyword>
<comment type="caution">
    <text evidence="7">The sequence shown here is derived from an EMBL/GenBank/DDBJ whole genome shotgun (WGS) entry which is preliminary data.</text>
</comment>
<reference evidence="7 8" key="1">
    <citation type="journal article" date="2014" name="Int. J. Syst. Evol. Microbiol.">
        <title>Complete genome sequence of Corynebacterium casei LMG S-19264T (=DSM 44701T), isolated from a smear-ripened cheese.</title>
        <authorList>
            <consortium name="US DOE Joint Genome Institute (JGI-PGF)"/>
            <person name="Walter F."/>
            <person name="Albersmeier A."/>
            <person name="Kalinowski J."/>
            <person name="Ruckert C."/>
        </authorList>
    </citation>
    <scope>NUCLEOTIDE SEQUENCE [LARGE SCALE GENOMIC DNA]</scope>
    <source>
        <strain evidence="7 8">CGMCC 1.15295</strain>
    </source>
</reference>
<feature type="domain" description="NlpC/P60" evidence="6">
    <location>
        <begin position="64"/>
        <end position="192"/>
    </location>
</feature>
<organism evidence="7 8">
    <name type="scientific">Aquaticitalea lipolytica</name>
    <dbReference type="NCBI Taxonomy" id="1247562"/>
    <lineage>
        <taxon>Bacteria</taxon>
        <taxon>Pseudomonadati</taxon>
        <taxon>Bacteroidota</taxon>
        <taxon>Flavobacteriia</taxon>
        <taxon>Flavobacteriales</taxon>
        <taxon>Flavobacteriaceae</taxon>
        <taxon>Aquaticitalea</taxon>
    </lineage>
</organism>
<keyword evidence="8" id="KW-1185">Reference proteome</keyword>
<keyword evidence="3" id="KW-0732">Signal</keyword>
<dbReference type="PROSITE" id="PS51935">
    <property type="entry name" value="NLPC_P60"/>
    <property type="match status" value="1"/>
</dbReference>
<dbReference type="InterPro" id="IPR000064">
    <property type="entry name" value="NLP_P60_dom"/>
</dbReference>
<dbReference type="GO" id="GO:0008234">
    <property type="term" value="F:cysteine-type peptidase activity"/>
    <property type="evidence" value="ECO:0007669"/>
    <property type="project" value="UniProtKB-KW"/>
</dbReference>